<dbReference type="OrthoDB" id="2587363at2759"/>
<dbReference type="CDD" id="cd21176">
    <property type="entry name" value="LPMO_auxiliary-like"/>
    <property type="match status" value="1"/>
</dbReference>
<dbReference type="Pfam" id="PF20238">
    <property type="entry name" value="BIM1-like_dom"/>
    <property type="match status" value="1"/>
</dbReference>
<evidence type="ECO:0000313" key="13">
    <source>
        <dbReference type="EMBL" id="KXX76290.1"/>
    </source>
</evidence>
<accession>A0A175VRK8</accession>
<keyword evidence="3" id="KW-0336">GPI-anchor</keyword>
<sequence length="287" mass="30006">MAPLQPILILTAAAGAMAASETMGPAAFMWPHDRLWSEQMDNTPPCGSVASVTNRTQFPLSGGKVALMAQDDSYHLQLSISFSSNPQTQADFGYVLNTARITEVDPGHTCIDIPDPPPGTASGTDATIQIQYTADFDRPENQTFYACADITYVTDFDTNNIPCFNRTVDEDVPAPTATGAPTNLPGHGDAGPPLTMPSSDPSSAEGGTDGGSNGSGGGLSSGGIAGVVIGVVAGLALIAGLGLLFYRERQKKNRLIRQRDSGRGVKWVEEPAKDSASAETIRMGNMS</sequence>
<keyword evidence="5 9" id="KW-0472">Membrane</keyword>
<evidence type="ECO:0000256" key="3">
    <source>
        <dbReference type="ARBA" id="ARBA00022622"/>
    </source>
</evidence>
<keyword evidence="9" id="KW-0812">Transmembrane</keyword>
<reference evidence="14" key="1">
    <citation type="submission" date="2015-06" db="EMBL/GenBank/DDBJ databases">
        <authorList>
            <person name="van de Sande W.W.J."/>
        </authorList>
    </citation>
    <scope>NUCLEOTIDE SEQUENCE [LARGE SCALE GENOMIC DNA]</scope>
    <source>
        <strain evidence="14">mm55</strain>
    </source>
</reference>
<evidence type="ECO:0000256" key="10">
    <source>
        <dbReference type="SAM" id="SignalP"/>
    </source>
</evidence>
<dbReference type="EMBL" id="LCTW02000384">
    <property type="protein sequence ID" value="KXX74127.1"/>
    <property type="molecule type" value="Genomic_DNA"/>
</dbReference>
<keyword evidence="9" id="KW-1133">Transmembrane helix</keyword>
<evidence type="ECO:0000313" key="14">
    <source>
        <dbReference type="Proteomes" id="UP000078237"/>
    </source>
</evidence>
<evidence type="ECO:0000256" key="4">
    <source>
        <dbReference type="ARBA" id="ARBA00022729"/>
    </source>
</evidence>
<gene>
    <name evidence="13" type="ORF">MMYC01_206933</name>
    <name evidence="12" type="ORF">MMYC01_208290</name>
</gene>
<feature type="domain" description="Copper acquisition factor BIM1-like" evidence="11">
    <location>
        <begin position="23"/>
        <end position="167"/>
    </location>
</feature>
<evidence type="ECO:0000256" key="6">
    <source>
        <dbReference type="ARBA" id="ARBA00023180"/>
    </source>
</evidence>
<evidence type="ECO:0000256" key="7">
    <source>
        <dbReference type="ARBA" id="ARBA00023288"/>
    </source>
</evidence>
<dbReference type="STRING" id="100816.A0A175VRK8"/>
<feature type="transmembrane region" description="Helical" evidence="9">
    <location>
        <begin position="223"/>
        <end position="246"/>
    </location>
</feature>
<dbReference type="PANTHER" id="PTHR34992">
    <property type="entry name" value="HYPHAL ANASTAMOSIS-7 PROTEIN"/>
    <property type="match status" value="1"/>
</dbReference>
<evidence type="ECO:0000256" key="5">
    <source>
        <dbReference type="ARBA" id="ARBA00023136"/>
    </source>
</evidence>
<dbReference type="Proteomes" id="UP000078237">
    <property type="component" value="Unassembled WGS sequence"/>
</dbReference>
<proteinExistence type="predicted"/>
<dbReference type="VEuPathDB" id="FungiDB:MMYC01_208290"/>
<dbReference type="InterPro" id="IPR046936">
    <property type="entry name" value="BIM1-like"/>
</dbReference>
<comment type="subcellular location">
    <subcellularLocation>
        <location evidence="1">Cell membrane</location>
        <topology evidence="1">Lipid-anchor</topology>
        <topology evidence="1">GPI-anchor</topology>
    </subcellularLocation>
</comment>
<dbReference type="VEuPathDB" id="FungiDB:MMYC01_206933"/>
<organism evidence="12 14">
    <name type="scientific">Madurella mycetomatis</name>
    <dbReference type="NCBI Taxonomy" id="100816"/>
    <lineage>
        <taxon>Eukaryota</taxon>
        <taxon>Fungi</taxon>
        <taxon>Dikarya</taxon>
        <taxon>Ascomycota</taxon>
        <taxon>Pezizomycotina</taxon>
        <taxon>Sordariomycetes</taxon>
        <taxon>Sordariomycetidae</taxon>
        <taxon>Sordariales</taxon>
        <taxon>Sordariales incertae sedis</taxon>
        <taxon>Madurella</taxon>
    </lineage>
</organism>
<name>A0A175VRK8_9PEZI</name>
<reference evidence="12 14" key="3">
    <citation type="submission" date="2016-01" db="EMBL/GenBank/DDBJ databases">
        <title>Madurella mycetomatis genome sequencing.</title>
        <authorList>
            <person name="Van De Sande W."/>
        </authorList>
    </citation>
    <scope>NUCLEOTIDE SEQUENCE [LARGE SCALE GENOMIC DNA]</scope>
    <source>
        <strain evidence="12">Mm55</strain>
        <strain evidence="14">mm55</strain>
    </source>
</reference>
<dbReference type="EMBL" id="LCTW02000218">
    <property type="protein sequence ID" value="KXX76290.1"/>
    <property type="molecule type" value="Genomic_DNA"/>
</dbReference>
<dbReference type="PANTHER" id="PTHR34992:SF5">
    <property type="entry name" value="ANCHORED PROTEIN, PUTATIVE (AFU_ORTHOLOGUE AFUA_6G02800)-RELATED"/>
    <property type="match status" value="1"/>
</dbReference>
<protein>
    <submittedName>
        <fullName evidence="12">Carcinoembryonic antigen-related cell adhesion molecule 1</fullName>
    </submittedName>
</protein>
<dbReference type="GO" id="GO:0098552">
    <property type="term" value="C:side of membrane"/>
    <property type="evidence" value="ECO:0007669"/>
    <property type="project" value="UniProtKB-KW"/>
</dbReference>
<feature type="compositionally biased region" description="Gly residues" evidence="8">
    <location>
        <begin position="207"/>
        <end position="216"/>
    </location>
</feature>
<keyword evidence="6" id="KW-0325">Glycoprotein</keyword>
<evidence type="ECO:0000259" key="11">
    <source>
        <dbReference type="Pfam" id="PF20238"/>
    </source>
</evidence>
<keyword evidence="4 10" id="KW-0732">Signal</keyword>
<keyword evidence="7" id="KW-0449">Lipoprotein</keyword>
<comment type="caution">
    <text evidence="12">The sequence shown here is derived from an EMBL/GenBank/DDBJ whole genome shotgun (WGS) entry which is preliminary data.</text>
</comment>
<keyword evidence="14" id="KW-1185">Reference proteome</keyword>
<reference evidence="12" key="2">
    <citation type="submission" date="2015-06" db="EMBL/GenBank/DDBJ databases">
        <authorList>
            <person name="Hoefler B.C."/>
            <person name="Straight P.D."/>
        </authorList>
    </citation>
    <scope>NUCLEOTIDE SEQUENCE [LARGE SCALE GENOMIC DNA]</scope>
    <source>
        <strain evidence="12">Mm55</strain>
    </source>
</reference>
<dbReference type="InterPro" id="IPR046530">
    <property type="entry name" value="BIM1-like_dom"/>
</dbReference>
<feature type="region of interest" description="Disordered" evidence="8">
    <location>
        <begin position="168"/>
        <end position="216"/>
    </location>
</feature>
<dbReference type="AlphaFoldDB" id="A0A175VRK8"/>
<feature type="signal peptide" evidence="10">
    <location>
        <begin position="1"/>
        <end position="18"/>
    </location>
</feature>
<evidence type="ECO:0000256" key="9">
    <source>
        <dbReference type="SAM" id="Phobius"/>
    </source>
</evidence>
<evidence type="ECO:0000256" key="1">
    <source>
        <dbReference type="ARBA" id="ARBA00004609"/>
    </source>
</evidence>
<dbReference type="GO" id="GO:0005886">
    <property type="term" value="C:plasma membrane"/>
    <property type="evidence" value="ECO:0007669"/>
    <property type="project" value="UniProtKB-SubCell"/>
</dbReference>
<evidence type="ECO:0000256" key="8">
    <source>
        <dbReference type="SAM" id="MobiDB-lite"/>
    </source>
</evidence>
<evidence type="ECO:0000313" key="12">
    <source>
        <dbReference type="EMBL" id="KXX74127.1"/>
    </source>
</evidence>
<feature type="chain" id="PRO_5014045963" evidence="10">
    <location>
        <begin position="19"/>
        <end position="287"/>
    </location>
</feature>
<keyword evidence="2" id="KW-1003">Cell membrane</keyword>
<evidence type="ECO:0000256" key="2">
    <source>
        <dbReference type="ARBA" id="ARBA00022475"/>
    </source>
</evidence>